<reference evidence="9 10" key="1">
    <citation type="submission" date="2018-10" db="EMBL/GenBank/DDBJ databases">
        <title>Comparative analysis of microorganisms from saline springs in Andes Mountain Range, Colombia.</title>
        <authorList>
            <person name="Rubin E."/>
        </authorList>
    </citation>
    <scope>NUCLEOTIDE SEQUENCE [LARGE SCALE GENOMIC DNA]</scope>
    <source>
        <strain evidence="9 10">USBA 36</strain>
    </source>
</reference>
<protein>
    <recommendedName>
        <fullName evidence="11">Lipoprotein</fullName>
    </recommendedName>
</protein>
<evidence type="ECO:0000256" key="2">
    <source>
        <dbReference type="ARBA" id="ARBA00022729"/>
    </source>
</evidence>
<comment type="subcellular location">
    <subcellularLocation>
        <location evidence="1">Cell outer membrane</location>
        <topology evidence="1">Lipid-anchor</topology>
    </subcellularLocation>
</comment>
<dbReference type="PROSITE" id="PS51257">
    <property type="entry name" value="PROKAR_LIPOPROTEIN"/>
    <property type="match status" value="1"/>
</dbReference>
<evidence type="ECO:0000313" key="10">
    <source>
        <dbReference type="Proteomes" id="UP000277424"/>
    </source>
</evidence>
<dbReference type="InterPro" id="IPR032831">
    <property type="entry name" value="LptM_cons"/>
</dbReference>
<evidence type="ECO:0000256" key="5">
    <source>
        <dbReference type="ARBA" id="ARBA00023237"/>
    </source>
</evidence>
<feature type="signal peptide" evidence="8">
    <location>
        <begin position="1"/>
        <end position="22"/>
    </location>
</feature>
<keyword evidence="6" id="KW-0449">Lipoprotein</keyword>
<dbReference type="AlphaFoldDB" id="A0A420WCN8"/>
<keyword evidence="2 8" id="KW-0732">Signal</keyword>
<accession>A0A420WCN8</accession>
<evidence type="ECO:0000256" key="6">
    <source>
        <dbReference type="ARBA" id="ARBA00023288"/>
    </source>
</evidence>
<evidence type="ECO:0000256" key="3">
    <source>
        <dbReference type="ARBA" id="ARBA00023136"/>
    </source>
</evidence>
<proteinExistence type="predicted"/>
<name>A0A420WCN8_9PROT</name>
<gene>
    <name evidence="9" type="ORF">BCL74_3270</name>
</gene>
<evidence type="ECO:0008006" key="11">
    <source>
        <dbReference type="Google" id="ProtNLM"/>
    </source>
</evidence>
<evidence type="ECO:0000256" key="7">
    <source>
        <dbReference type="SAM" id="MobiDB-lite"/>
    </source>
</evidence>
<dbReference type="NCBIfam" id="NF047847">
    <property type="entry name" value="SS_mature_LptM"/>
    <property type="match status" value="1"/>
</dbReference>
<dbReference type="Proteomes" id="UP000277424">
    <property type="component" value="Unassembled WGS sequence"/>
</dbReference>
<organism evidence="9 10">
    <name type="scientific">Oceanibaculum indicum</name>
    <dbReference type="NCBI Taxonomy" id="526216"/>
    <lineage>
        <taxon>Bacteria</taxon>
        <taxon>Pseudomonadati</taxon>
        <taxon>Pseudomonadota</taxon>
        <taxon>Alphaproteobacteria</taxon>
        <taxon>Rhodospirillales</taxon>
        <taxon>Oceanibaculaceae</taxon>
        <taxon>Oceanibaculum</taxon>
    </lineage>
</organism>
<sequence>MKARSLCITLLVALLLAGGLSACGKKGGLEPPPSGEGQKENKYPRTYPAR</sequence>
<keyword evidence="5" id="KW-0998">Cell outer membrane</keyword>
<evidence type="ECO:0000256" key="1">
    <source>
        <dbReference type="ARBA" id="ARBA00004459"/>
    </source>
</evidence>
<dbReference type="RefSeq" id="WP_183078005.1">
    <property type="nucleotide sequence ID" value="NZ_RBIG01000003.1"/>
</dbReference>
<evidence type="ECO:0000313" key="9">
    <source>
        <dbReference type="EMBL" id="RKQ68787.1"/>
    </source>
</evidence>
<feature type="chain" id="PRO_5019061157" description="Lipoprotein" evidence="8">
    <location>
        <begin position="23"/>
        <end position="50"/>
    </location>
</feature>
<evidence type="ECO:0000256" key="4">
    <source>
        <dbReference type="ARBA" id="ARBA00023139"/>
    </source>
</evidence>
<comment type="caution">
    <text evidence="9">The sequence shown here is derived from an EMBL/GenBank/DDBJ whole genome shotgun (WGS) entry which is preliminary data.</text>
</comment>
<keyword evidence="4" id="KW-0564">Palmitate</keyword>
<evidence type="ECO:0000256" key="8">
    <source>
        <dbReference type="SAM" id="SignalP"/>
    </source>
</evidence>
<dbReference type="EMBL" id="RBIG01000003">
    <property type="protein sequence ID" value="RKQ68787.1"/>
    <property type="molecule type" value="Genomic_DNA"/>
</dbReference>
<keyword evidence="3" id="KW-0472">Membrane</keyword>
<feature type="region of interest" description="Disordered" evidence="7">
    <location>
        <begin position="26"/>
        <end position="50"/>
    </location>
</feature>